<dbReference type="EMBL" id="VYZN01000015">
    <property type="protein sequence ID" value="KAE9538946.1"/>
    <property type="molecule type" value="Genomic_DNA"/>
</dbReference>
<accession>A0A6G0TVJ2</accession>
<reference evidence="1 2" key="1">
    <citation type="submission" date="2019-08" db="EMBL/GenBank/DDBJ databases">
        <title>The genome of the soybean aphid Biotype 1, its phylome, world population structure and adaptation to the North American continent.</title>
        <authorList>
            <person name="Giordano R."/>
            <person name="Donthu R.K."/>
            <person name="Hernandez A.G."/>
            <person name="Wright C.L."/>
            <person name="Zimin A.V."/>
        </authorList>
    </citation>
    <scope>NUCLEOTIDE SEQUENCE [LARGE SCALE GENOMIC DNA]</scope>
    <source>
        <tissue evidence="1">Whole aphids</tissue>
    </source>
</reference>
<keyword evidence="2" id="KW-1185">Reference proteome</keyword>
<name>A0A6G0TVJ2_APHGL</name>
<dbReference type="Proteomes" id="UP000475862">
    <property type="component" value="Unassembled WGS sequence"/>
</dbReference>
<evidence type="ECO:0000313" key="2">
    <source>
        <dbReference type="Proteomes" id="UP000475862"/>
    </source>
</evidence>
<gene>
    <name evidence="1" type="ORF">AGLY_005528</name>
</gene>
<dbReference type="AlphaFoldDB" id="A0A6G0TVJ2"/>
<protein>
    <submittedName>
        <fullName evidence="1">Uncharacterized protein</fullName>
    </submittedName>
</protein>
<sequence>MSMDGNGGDISIIISSDLFIKTKINYNLSAEMLVLKKKNSLPVNLDYAPVWVKKDLSSYLNLSIERDLTNKIDREIILQKCSLFIIKQKIKSCLILESATCDSLRWVCDLGHLGHKAVPGGFNPPPIIPPPPEINFQLRPCNRTSWFWTPITLGLAQACRIYVLIKDDTFNNYMYLRLGIFLKTTVSITKVELRYHYQIHQITLYWSQPILLHHAFKLGLNSST</sequence>
<comment type="caution">
    <text evidence="1">The sequence shown here is derived from an EMBL/GenBank/DDBJ whole genome shotgun (WGS) entry which is preliminary data.</text>
</comment>
<organism evidence="1 2">
    <name type="scientific">Aphis glycines</name>
    <name type="common">Soybean aphid</name>
    <dbReference type="NCBI Taxonomy" id="307491"/>
    <lineage>
        <taxon>Eukaryota</taxon>
        <taxon>Metazoa</taxon>
        <taxon>Ecdysozoa</taxon>
        <taxon>Arthropoda</taxon>
        <taxon>Hexapoda</taxon>
        <taxon>Insecta</taxon>
        <taxon>Pterygota</taxon>
        <taxon>Neoptera</taxon>
        <taxon>Paraneoptera</taxon>
        <taxon>Hemiptera</taxon>
        <taxon>Sternorrhyncha</taxon>
        <taxon>Aphidomorpha</taxon>
        <taxon>Aphidoidea</taxon>
        <taxon>Aphididae</taxon>
        <taxon>Aphidini</taxon>
        <taxon>Aphis</taxon>
        <taxon>Aphis</taxon>
    </lineage>
</organism>
<proteinExistence type="predicted"/>
<evidence type="ECO:0000313" key="1">
    <source>
        <dbReference type="EMBL" id="KAE9538946.1"/>
    </source>
</evidence>